<reference evidence="2" key="1">
    <citation type="journal article" date="2015" name="Nature">
        <title>Complex archaea that bridge the gap between prokaryotes and eukaryotes.</title>
        <authorList>
            <person name="Spang A."/>
            <person name="Saw J.H."/>
            <person name="Jorgensen S.L."/>
            <person name="Zaremba-Niedzwiedzka K."/>
            <person name="Martijn J."/>
            <person name="Lind A.E."/>
            <person name="van Eijk R."/>
            <person name="Schleper C."/>
            <person name="Guy L."/>
            <person name="Ettema T.J."/>
        </authorList>
    </citation>
    <scope>NUCLEOTIDE SEQUENCE</scope>
</reference>
<dbReference type="AlphaFoldDB" id="A0A0F9AML4"/>
<sequence length="61" mass="6938">DLLENRLPPLLVGKTERKMAEVIGGEVWTMRYVYSGERGDDKEDRKAGKHRGGPDAKQVKR</sequence>
<accession>A0A0F9AML4</accession>
<evidence type="ECO:0000313" key="2">
    <source>
        <dbReference type="EMBL" id="KKL10844.1"/>
    </source>
</evidence>
<comment type="caution">
    <text evidence="2">The sequence shown here is derived from an EMBL/GenBank/DDBJ whole genome shotgun (WGS) entry which is preliminary data.</text>
</comment>
<name>A0A0F9AML4_9ZZZZ</name>
<organism evidence="2">
    <name type="scientific">marine sediment metagenome</name>
    <dbReference type="NCBI Taxonomy" id="412755"/>
    <lineage>
        <taxon>unclassified sequences</taxon>
        <taxon>metagenomes</taxon>
        <taxon>ecological metagenomes</taxon>
    </lineage>
</organism>
<protein>
    <submittedName>
        <fullName evidence="2">Uncharacterized protein</fullName>
    </submittedName>
</protein>
<proteinExistence type="predicted"/>
<gene>
    <name evidence="2" type="ORF">LCGC14_2551740</name>
</gene>
<feature type="region of interest" description="Disordered" evidence="1">
    <location>
        <begin position="38"/>
        <end position="61"/>
    </location>
</feature>
<feature type="non-terminal residue" evidence="2">
    <location>
        <position position="1"/>
    </location>
</feature>
<dbReference type="EMBL" id="LAZR01041899">
    <property type="protein sequence ID" value="KKL10844.1"/>
    <property type="molecule type" value="Genomic_DNA"/>
</dbReference>
<evidence type="ECO:0000256" key="1">
    <source>
        <dbReference type="SAM" id="MobiDB-lite"/>
    </source>
</evidence>